<sequence length="301" mass="35085">MKLIIANIYFGRCPAYFDLFIRSCAHNPKIDFLFLVDFEIKFQLPPNLRIVRAGFSELKERFQASFDFTLALDSPYKLTDFQPAYGELLAEYFDGYDWWGHCDFDMVFGDLSPLLAAAASQDYVKIFRRGHMTLYKNTVEINAIYRKGRARLDFRKIFTIPEFCNFDETNGIDAIFAGLELPVFRDELIADIAPRSAFLHMTSHLNRLGQYFFWQQGKLYCISPDGSRREFVYIHLQKRAMAESYGDLDASQGIFINQFGFFENRGDLSAWIFRICCFLPNLAHLKRFFLPRALSRLTGLK</sequence>
<organism evidence="1 2">
    <name type="scientific">Methylomonas aurea</name>
    <dbReference type="NCBI Taxonomy" id="2952224"/>
    <lineage>
        <taxon>Bacteria</taxon>
        <taxon>Pseudomonadati</taxon>
        <taxon>Pseudomonadota</taxon>
        <taxon>Gammaproteobacteria</taxon>
        <taxon>Methylococcales</taxon>
        <taxon>Methylococcaceae</taxon>
        <taxon>Methylomonas</taxon>
    </lineage>
</organism>
<dbReference type="Proteomes" id="UP001524569">
    <property type="component" value="Unassembled WGS sequence"/>
</dbReference>
<evidence type="ECO:0000313" key="1">
    <source>
        <dbReference type="EMBL" id="MCQ8183166.1"/>
    </source>
</evidence>
<accession>A0ABT1ULQ4</accession>
<reference evidence="1 2" key="1">
    <citation type="submission" date="2022-07" db="EMBL/GenBank/DDBJ databases">
        <title>Methylomonas rivi sp. nov., Methylomonas rosea sp. nov., Methylomonas aureus sp. nov. and Methylomonas subterranea sp. nov., four novel methanotrophs isolated from a freshwater creek and the deep terrestrial subsurface.</title>
        <authorList>
            <person name="Abin C."/>
            <person name="Sankaranarayanan K."/>
            <person name="Garner C."/>
            <person name="Sindelar R."/>
            <person name="Kotary K."/>
            <person name="Garner R."/>
            <person name="Barclay S."/>
            <person name="Lawson P."/>
            <person name="Krumholz L."/>
        </authorList>
    </citation>
    <scope>NUCLEOTIDE SEQUENCE [LARGE SCALE GENOMIC DNA]</scope>
    <source>
        <strain evidence="1 2">SURF-1</strain>
    </source>
</reference>
<gene>
    <name evidence="1" type="ORF">NP603_18780</name>
</gene>
<evidence type="ECO:0008006" key="3">
    <source>
        <dbReference type="Google" id="ProtNLM"/>
    </source>
</evidence>
<evidence type="ECO:0000313" key="2">
    <source>
        <dbReference type="Proteomes" id="UP001524569"/>
    </source>
</evidence>
<keyword evidence="2" id="KW-1185">Reference proteome</keyword>
<comment type="caution">
    <text evidence="1">The sequence shown here is derived from an EMBL/GenBank/DDBJ whole genome shotgun (WGS) entry which is preliminary data.</text>
</comment>
<proteinExistence type="predicted"/>
<dbReference type="Pfam" id="PF20330">
    <property type="entry name" value="DUF6625"/>
    <property type="match status" value="1"/>
</dbReference>
<dbReference type="EMBL" id="JANIBM010000038">
    <property type="protein sequence ID" value="MCQ8183166.1"/>
    <property type="molecule type" value="Genomic_DNA"/>
</dbReference>
<protein>
    <recommendedName>
        <fullName evidence="3">Glycosyl transferase</fullName>
    </recommendedName>
</protein>
<dbReference type="RefSeq" id="WP_256612391.1">
    <property type="nucleotide sequence ID" value="NZ_JANIBM010000038.1"/>
</dbReference>
<name>A0ABT1ULQ4_9GAMM</name>
<dbReference type="InterPro" id="IPR046733">
    <property type="entry name" value="DUF6625"/>
</dbReference>